<reference evidence="3" key="1">
    <citation type="submission" date="2019-10" db="EMBL/GenBank/DDBJ databases">
        <authorList>
            <consortium name="DOE Joint Genome Institute"/>
            <person name="Kuo A."/>
            <person name="Miyauchi S."/>
            <person name="Kiss E."/>
            <person name="Drula E."/>
            <person name="Kohler A."/>
            <person name="Sanchez-Garcia M."/>
            <person name="Andreopoulos B."/>
            <person name="Barry K.W."/>
            <person name="Bonito G."/>
            <person name="Buee M."/>
            <person name="Carver A."/>
            <person name="Chen C."/>
            <person name="Cichocki N."/>
            <person name="Clum A."/>
            <person name="Culley D."/>
            <person name="Crous P.W."/>
            <person name="Fauchery L."/>
            <person name="Girlanda M."/>
            <person name="Hayes R."/>
            <person name="Keri Z."/>
            <person name="LaButti K."/>
            <person name="Lipzen A."/>
            <person name="Lombard V."/>
            <person name="Magnuson J."/>
            <person name="Maillard F."/>
            <person name="Morin E."/>
            <person name="Murat C."/>
            <person name="Nolan M."/>
            <person name="Ohm R."/>
            <person name="Pangilinan J."/>
            <person name="Pereira M."/>
            <person name="Perotto S."/>
            <person name="Peter M."/>
            <person name="Riley R."/>
            <person name="Sitrit Y."/>
            <person name="Stielow B."/>
            <person name="Szollosi G."/>
            <person name="Zifcakova L."/>
            <person name="Stursova M."/>
            <person name="Spatafora J.W."/>
            <person name="Tedersoo L."/>
            <person name="Vaario L.-M."/>
            <person name="Yamada A."/>
            <person name="Yan M."/>
            <person name="Wang P."/>
            <person name="Xu J."/>
            <person name="Bruns T."/>
            <person name="Baldrian P."/>
            <person name="Vilgalys R."/>
            <person name="Henrissat B."/>
            <person name="Grigoriev I.V."/>
            <person name="Hibbett D."/>
            <person name="Nagy L.G."/>
            <person name="Martin F.M."/>
        </authorList>
    </citation>
    <scope>NUCLEOTIDE SEQUENCE</scope>
    <source>
        <strain evidence="3">Prilba</strain>
    </source>
</reference>
<reference evidence="3" key="2">
    <citation type="journal article" date="2020" name="Nat. Commun.">
        <title>Large-scale genome sequencing of mycorrhizal fungi provides insights into the early evolution of symbiotic traits.</title>
        <authorList>
            <person name="Miyauchi S."/>
            <person name="Kiss E."/>
            <person name="Kuo A."/>
            <person name="Drula E."/>
            <person name="Kohler A."/>
            <person name="Sanchez-Garcia M."/>
            <person name="Morin E."/>
            <person name="Andreopoulos B."/>
            <person name="Barry K.W."/>
            <person name="Bonito G."/>
            <person name="Buee M."/>
            <person name="Carver A."/>
            <person name="Chen C."/>
            <person name="Cichocki N."/>
            <person name="Clum A."/>
            <person name="Culley D."/>
            <person name="Crous P.W."/>
            <person name="Fauchery L."/>
            <person name="Girlanda M."/>
            <person name="Hayes R.D."/>
            <person name="Keri Z."/>
            <person name="LaButti K."/>
            <person name="Lipzen A."/>
            <person name="Lombard V."/>
            <person name="Magnuson J."/>
            <person name="Maillard F."/>
            <person name="Murat C."/>
            <person name="Nolan M."/>
            <person name="Ohm R.A."/>
            <person name="Pangilinan J."/>
            <person name="Pereira M.F."/>
            <person name="Perotto S."/>
            <person name="Peter M."/>
            <person name="Pfister S."/>
            <person name="Riley R."/>
            <person name="Sitrit Y."/>
            <person name="Stielow J.B."/>
            <person name="Szollosi G."/>
            <person name="Zifcakova L."/>
            <person name="Stursova M."/>
            <person name="Spatafora J.W."/>
            <person name="Tedersoo L."/>
            <person name="Vaario L.M."/>
            <person name="Yamada A."/>
            <person name="Yan M."/>
            <person name="Wang P."/>
            <person name="Xu J."/>
            <person name="Bruns T."/>
            <person name="Baldrian P."/>
            <person name="Vilgalys R."/>
            <person name="Dunand C."/>
            <person name="Henrissat B."/>
            <person name="Grigoriev I.V."/>
            <person name="Hibbett D."/>
            <person name="Nagy L.G."/>
            <person name="Martin F.M."/>
        </authorList>
    </citation>
    <scope>NUCLEOTIDE SEQUENCE</scope>
    <source>
        <strain evidence="3">Prilba</strain>
    </source>
</reference>
<feature type="domain" description="DUF6535" evidence="2">
    <location>
        <begin position="2"/>
        <end position="182"/>
    </location>
</feature>
<dbReference type="EMBL" id="WHVB01000023">
    <property type="protein sequence ID" value="KAF8471386.1"/>
    <property type="molecule type" value="Genomic_DNA"/>
</dbReference>
<evidence type="ECO:0000313" key="4">
    <source>
        <dbReference type="Proteomes" id="UP000759537"/>
    </source>
</evidence>
<dbReference type="OrthoDB" id="429671at2759"/>
<accession>A0A9P5MQU9</accession>
<feature type="non-terminal residue" evidence="3">
    <location>
        <position position="188"/>
    </location>
</feature>
<comment type="caution">
    <text evidence="3">The sequence shown here is derived from an EMBL/GenBank/DDBJ whole genome shotgun (WGS) entry which is preliminary data.</text>
</comment>
<evidence type="ECO:0000256" key="1">
    <source>
        <dbReference type="SAM" id="Phobius"/>
    </source>
</evidence>
<dbReference type="Proteomes" id="UP000759537">
    <property type="component" value="Unassembled WGS sequence"/>
</dbReference>
<dbReference type="InterPro" id="IPR045338">
    <property type="entry name" value="DUF6535"/>
</dbReference>
<keyword evidence="1" id="KW-0472">Membrane</keyword>
<keyword evidence="1" id="KW-0812">Transmembrane</keyword>
<name>A0A9P5MQU9_9AGAM</name>
<organism evidence="3 4">
    <name type="scientific">Russula ochroleuca</name>
    <dbReference type="NCBI Taxonomy" id="152965"/>
    <lineage>
        <taxon>Eukaryota</taxon>
        <taxon>Fungi</taxon>
        <taxon>Dikarya</taxon>
        <taxon>Basidiomycota</taxon>
        <taxon>Agaricomycotina</taxon>
        <taxon>Agaricomycetes</taxon>
        <taxon>Russulales</taxon>
        <taxon>Russulaceae</taxon>
        <taxon>Russula</taxon>
    </lineage>
</organism>
<proteinExistence type="predicted"/>
<feature type="transmembrane region" description="Helical" evidence="1">
    <location>
        <begin position="163"/>
        <end position="181"/>
    </location>
</feature>
<protein>
    <recommendedName>
        <fullName evidence="2">DUF6535 domain-containing protein</fullName>
    </recommendedName>
</protein>
<evidence type="ECO:0000259" key="2">
    <source>
        <dbReference type="Pfam" id="PF20153"/>
    </source>
</evidence>
<sequence length="188" mass="20501">MYSKIAGEEDSKIVENCSKEADGILIFSGLFSATVAALLTISIPDLKPNSQDTSAFYLKNIYQLQALGNPNVSHPSIPSALAEPAPFSPPKYAIWVNSLWFLSLAISLSCATEATTVRNWAVQYFSVSRPPHYTSEKQARIRAIFAKGNPGPNVIWGTSGGPVFLHLSLFLFIAGGLIYLFNINRSVF</sequence>
<gene>
    <name evidence="3" type="ORF">DFH94DRAFT_637133</name>
</gene>
<dbReference type="Pfam" id="PF20153">
    <property type="entry name" value="DUF6535"/>
    <property type="match status" value="1"/>
</dbReference>
<feature type="transmembrane region" description="Helical" evidence="1">
    <location>
        <begin position="21"/>
        <end position="43"/>
    </location>
</feature>
<keyword evidence="4" id="KW-1185">Reference proteome</keyword>
<dbReference type="AlphaFoldDB" id="A0A9P5MQU9"/>
<evidence type="ECO:0000313" key="3">
    <source>
        <dbReference type="EMBL" id="KAF8471386.1"/>
    </source>
</evidence>
<keyword evidence="1" id="KW-1133">Transmembrane helix</keyword>